<protein>
    <submittedName>
        <fullName evidence="2">Uncharacterized protein</fullName>
    </submittedName>
</protein>
<reference evidence="2" key="1">
    <citation type="submission" date="2023-03" db="UniProtKB">
        <authorList>
            <consortium name="EnsemblPlants"/>
        </authorList>
    </citation>
    <scope>IDENTIFICATION</scope>
</reference>
<evidence type="ECO:0000313" key="2">
    <source>
        <dbReference type="EnsemblPlants" id="MELO3C034590.2.1"/>
    </source>
</evidence>
<dbReference type="EnsemblPlants" id="MELO3C034590.2.1">
    <property type="protein sequence ID" value="MELO3C034590.2.1"/>
    <property type="gene ID" value="MELO3C034590.2"/>
</dbReference>
<feature type="transmembrane region" description="Helical" evidence="1">
    <location>
        <begin position="45"/>
        <end position="66"/>
    </location>
</feature>
<organism evidence="2">
    <name type="scientific">Cucumis melo</name>
    <name type="common">Muskmelon</name>
    <dbReference type="NCBI Taxonomy" id="3656"/>
    <lineage>
        <taxon>Eukaryota</taxon>
        <taxon>Viridiplantae</taxon>
        <taxon>Streptophyta</taxon>
        <taxon>Embryophyta</taxon>
        <taxon>Tracheophyta</taxon>
        <taxon>Spermatophyta</taxon>
        <taxon>Magnoliopsida</taxon>
        <taxon>eudicotyledons</taxon>
        <taxon>Gunneridae</taxon>
        <taxon>Pentapetalae</taxon>
        <taxon>rosids</taxon>
        <taxon>fabids</taxon>
        <taxon>Cucurbitales</taxon>
        <taxon>Cucurbitaceae</taxon>
        <taxon>Benincaseae</taxon>
        <taxon>Cucumis</taxon>
    </lineage>
</organism>
<name>A0A9I9EJG0_CUCME</name>
<dbReference type="AlphaFoldDB" id="A0A9I9EJG0"/>
<keyword evidence="1" id="KW-0812">Transmembrane</keyword>
<proteinExistence type="predicted"/>
<sequence length="146" mass="16922">LLQNPPFSFLFLFFIFENIFPLPHIALNSYLAYEIPMCSSCTAEMLGSHFLFVGIFLAIDFLAMTVSECCYLDHKDWLEFFAYLLLHFLKADGKDANSIVKKHLWLSYSLQPCRLEETNKNLEFYGDEKNRTIPAYLDGPKMAAKE</sequence>
<accession>A0A9I9EJG0</accession>
<feature type="transmembrane region" description="Helical" evidence="1">
    <location>
        <begin position="6"/>
        <end position="33"/>
    </location>
</feature>
<keyword evidence="1" id="KW-0472">Membrane</keyword>
<evidence type="ECO:0000256" key="1">
    <source>
        <dbReference type="SAM" id="Phobius"/>
    </source>
</evidence>
<keyword evidence="1" id="KW-1133">Transmembrane helix</keyword>